<evidence type="ECO:0000313" key="1">
    <source>
        <dbReference type="EMBL" id="SHE63104.1"/>
    </source>
</evidence>
<dbReference type="RefSeq" id="WP_072934945.1">
    <property type="nucleotide sequence ID" value="NZ_FQUG01000003.1"/>
</dbReference>
<name>A0A1M4V289_9FIRM</name>
<dbReference type="EMBL" id="FQUG01000003">
    <property type="protein sequence ID" value="SHE63104.1"/>
    <property type="molecule type" value="Genomic_DNA"/>
</dbReference>
<accession>A0A1M4V289</accession>
<proteinExistence type="predicted"/>
<keyword evidence="2" id="KW-1185">Reference proteome</keyword>
<dbReference type="STRING" id="1123243.SAMN02745190_00857"/>
<evidence type="ECO:0000313" key="2">
    <source>
        <dbReference type="Proteomes" id="UP000184404"/>
    </source>
</evidence>
<gene>
    <name evidence="1" type="ORF">SAMN02745190_00857</name>
</gene>
<protein>
    <submittedName>
        <fullName evidence="1">Uncharacterized protein</fullName>
    </submittedName>
</protein>
<organism evidence="1 2">
    <name type="scientific">Schwartzia succinivorans DSM 10502</name>
    <dbReference type="NCBI Taxonomy" id="1123243"/>
    <lineage>
        <taxon>Bacteria</taxon>
        <taxon>Bacillati</taxon>
        <taxon>Bacillota</taxon>
        <taxon>Negativicutes</taxon>
        <taxon>Selenomonadales</taxon>
        <taxon>Selenomonadaceae</taxon>
        <taxon>Schwartzia</taxon>
    </lineage>
</organism>
<dbReference type="Proteomes" id="UP000184404">
    <property type="component" value="Unassembled WGS sequence"/>
</dbReference>
<dbReference type="AlphaFoldDB" id="A0A1M4V289"/>
<reference evidence="1 2" key="1">
    <citation type="submission" date="2016-11" db="EMBL/GenBank/DDBJ databases">
        <authorList>
            <person name="Jaros S."/>
            <person name="Januszkiewicz K."/>
            <person name="Wedrychowicz H."/>
        </authorList>
    </citation>
    <scope>NUCLEOTIDE SEQUENCE [LARGE SCALE GENOMIC DNA]</scope>
    <source>
        <strain evidence="1 2">DSM 10502</strain>
    </source>
</reference>
<sequence>MKFRLYEDEEGKLYQVMKYPVEKQGGGTRYSYKAMYSQNNGQGWHSCRHRSLSWADTAEKAERDLEAFAKEKHLMEVGKNDNVPG</sequence>